<dbReference type="Proteomes" id="UP001488805">
    <property type="component" value="Unassembled WGS sequence"/>
</dbReference>
<keyword evidence="3" id="KW-1185">Reference proteome</keyword>
<evidence type="ECO:0000313" key="3">
    <source>
        <dbReference type="Proteomes" id="UP001488805"/>
    </source>
</evidence>
<dbReference type="EMBL" id="JBCEZU010000329">
    <property type="protein sequence ID" value="KAK9520490.1"/>
    <property type="molecule type" value="Genomic_DNA"/>
</dbReference>
<evidence type="ECO:0000313" key="2">
    <source>
        <dbReference type="EMBL" id="KAK9520490.1"/>
    </source>
</evidence>
<reference evidence="2 3" key="1">
    <citation type="journal article" date="2024" name="Genome Biol. Evol.">
        <title>Chromosome-level genome assembly of the viviparous eelpout Zoarces viviparus.</title>
        <authorList>
            <person name="Fuhrmann N."/>
            <person name="Brasseur M.V."/>
            <person name="Bakowski C.E."/>
            <person name="Podsiadlowski L."/>
            <person name="Prost S."/>
            <person name="Krehenwinkel H."/>
            <person name="Mayer C."/>
        </authorList>
    </citation>
    <scope>NUCLEOTIDE SEQUENCE [LARGE SCALE GENOMIC DNA]</scope>
    <source>
        <strain evidence="2">NO-MEL_2022_Ind0_liver</strain>
    </source>
</reference>
<dbReference type="AlphaFoldDB" id="A0AAW1EDH2"/>
<comment type="caution">
    <text evidence="2">The sequence shown here is derived from an EMBL/GenBank/DDBJ whole genome shotgun (WGS) entry which is preliminary data.</text>
</comment>
<gene>
    <name evidence="2" type="ORF">VZT92_020372</name>
</gene>
<evidence type="ECO:0000256" key="1">
    <source>
        <dbReference type="SAM" id="MobiDB-lite"/>
    </source>
</evidence>
<name>A0AAW1EDH2_ZOAVI</name>
<sequence length="91" mass="10263">MDRITSCITSCESSLRLLNAREDDGETDREGESSARQGKEERSGEEKFPGEFSSVVVFLSQPCKLLTNSDVQEQAEFNTNPPTKYIFTAWH</sequence>
<organism evidence="2 3">
    <name type="scientific">Zoarces viviparus</name>
    <name type="common">Viviparous eelpout</name>
    <name type="synonym">Blennius viviparus</name>
    <dbReference type="NCBI Taxonomy" id="48416"/>
    <lineage>
        <taxon>Eukaryota</taxon>
        <taxon>Metazoa</taxon>
        <taxon>Chordata</taxon>
        <taxon>Craniata</taxon>
        <taxon>Vertebrata</taxon>
        <taxon>Euteleostomi</taxon>
        <taxon>Actinopterygii</taxon>
        <taxon>Neopterygii</taxon>
        <taxon>Teleostei</taxon>
        <taxon>Neoteleostei</taxon>
        <taxon>Acanthomorphata</taxon>
        <taxon>Eupercaria</taxon>
        <taxon>Perciformes</taxon>
        <taxon>Cottioidei</taxon>
        <taxon>Zoarcales</taxon>
        <taxon>Zoarcidae</taxon>
        <taxon>Zoarcinae</taxon>
        <taxon>Zoarces</taxon>
    </lineage>
</organism>
<protein>
    <submittedName>
        <fullName evidence="2">Uncharacterized protein</fullName>
    </submittedName>
</protein>
<accession>A0AAW1EDH2</accession>
<feature type="compositionally biased region" description="Basic and acidic residues" evidence="1">
    <location>
        <begin position="28"/>
        <end position="49"/>
    </location>
</feature>
<proteinExistence type="predicted"/>
<feature type="region of interest" description="Disordered" evidence="1">
    <location>
        <begin position="19"/>
        <end position="49"/>
    </location>
</feature>